<comment type="caution">
    <text evidence="7">The sequence shown here is derived from an EMBL/GenBank/DDBJ whole genome shotgun (WGS) entry which is preliminary data.</text>
</comment>
<reference evidence="7" key="1">
    <citation type="journal article" date="2021" name="Open Biol.">
        <title>Shared evolutionary footprints suggest mitochondrial oxidative damage underlies multiple complex I losses in fungi.</title>
        <authorList>
            <person name="Schikora-Tamarit M.A."/>
            <person name="Marcet-Houben M."/>
            <person name="Nosek J."/>
            <person name="Gabaldon T."/>
        </authorList>
    </citation>
    <scope>NUCLEOTIDE SEQUENCE</scope>
    <source>
        <strain evidence="7">CBS2887</strain>
    </source>
</reference>
<dbReference type="PANTHER" id="PTHR28525:SF1">
    <property type="entry name" value="REACTIVE OXYGEN SPECIES MODULATOR 1"/>
    <property type="match status" value="1"/>
</dbReference>
<dbReference type="GO" id="GO:0030150">
    <property type="term" value="P:protein import into mitochondrial matrix"/>
    <property type="evidence" value="ECO:0007669"/>
    <property type="project" value="TreeGrafter"/>
</dbReference>
<comment type="subcellular location">
    <subcellularLocation>
        <location evidence="1">Membrane</location>
    </subcellularLocation>
</comment>
<protein>
    <recommendedName>
        <fullName evidence="9">Protein MGR2</fullName>
    </recommendedName>
</protein>
<feature type="non-terminal residue" evidence="7">
    <location>
        <position position="158"/>
    </location>
</feature>
<evidence type="ECO:0000256" key="1">
    <source>
        <dbReference type="ARBA" id="ARBA00004370"/>
    </source>
</evidence>
<evidence type="ECO:0008006" key="9">
    <source>
        <dbReference type="Google" id="ProtNLM"/>
    </source>
</evidence>
<evidence type="ECO:0000256" key="6">
    <source>
        <dbReference type="SAM" id="Phobius"/>
    </source>
</evidence>
<keyword evidence="3 6" id="KW-0812">Transmembrane</keyword>
<dbReference type="AlphaFoldDB" id="A0A9P8QBM0"/>
<dbReference type="OrthoDB" id="5409308at2759"/>
<evidence type="ECO:0000256" key="3">
    <source>
        <dbReference type="ARBA" id="ARBA00022692"/>
    </source>
</evidence>
<reference evidence="7" key="2">
    <citation type="submission" date="2021-01" db="EMBL/GenBank/DDBJ databases">
        <authorList>
            <person name="Schikora-Tamarit M.A."/>
        </authorList>
    </citation>
    <scope>NUCLEOTIDE SEQUENCE</scope>
    <source>
        <strain evidence="7">CBS2887</strain>
    </source>
</reference>
<comment type="similarity">
    <text evidence="2">Belongs to the MGR2 family.</text>
</comment>
<dbReference type="Proteomes" id="UP000774326">
    <property type="component" value="Unassembled WGS sequence"/>
</dbReference>
<keyword evidence="4 6" id="KW-1133">Transmembrane helix</keyword>
<proteinExistence type="inferred from homology"/>
<organism evidence="7 8">
    <name type="scientific">Wickerhamomyces pijperi</name>
    <name type="common">Yeast</name>
    <name type="synonym">Pichia pijperi</name>
    <dbReference type="NCBI Taxonomy" id="599730"/>
    <lineage>
        <taxon>Eukaryota</taxon>
        <taxon>Fungi</taxon>
        <taxon>Dikarya</taxon>
        <taxon>Ascomycota</taxon>
        <taxon>Saccharomycotina</taxon>
        <taxon>Saccharomycetes</taxon>
        <taxon>Phaffomycetales</taxon>
        <taxon>Wickerhamomycetaceae</taxon>
        <taxon>Wickerhamomyces</taxon>
    </lineage>
</organism>
<dbReference type="PANTHER" id="PTHR28525">
    <property type="entry name" value="REACTIVE OXYGEN SPECIES MODULATOR 1"/>
    <property type="match status" value="1"/>
</dbReference>
<sequence>GQEPSAFQKFKMGLMMGTTVGIVTGVMFGGFAIITQGPGPNGVMRTLGQYIMGSAATFGCFMSIGSVIRSDSTDSLQRFRELRQIVVLVPGCVIKFPNNKSFVKSETVVPCIGSKLKSKLFNWLLLLLRFDGSEELLLLLKISLMDWSKDTSLKSNRN</sequence>
<evidence type="ECO:0000256" key="5">
    <source>
        <dbReference type="ARBA" id="ARBA00023136"/>
    </source>
</evidence>
<keyword evidence="8" id="KW-1185">Reference proteome</keyword>
<accession>A0A9P8QBM0</accession>
<dbReference type="SMART" id="SM01378">
    <property type="entry name" value="Romo1"/>
    <property type="match status" value="1"/>
</dbReference>
<feature type="transmembrane region" description="Helical" evidence="6">
    <location>
        <begin position="12"/>
        <end position="35"/>
    </location>
</feature>
<dbReference type="GO" id="GO:0045039">
    <property type="term" value="P:protein insertion into mitochondrial inner membrane"/>
    <property type="evidence" value="ECO:0007669"/>
    <property type="project" value="TreeGrafter"/>
</dbReference>
<dbReference type="GO" id="GO:0005744">
    <property type="term" value="C:TIM23 mitochondrial import inner membrane translocase complex"/>
    <property type="evidence" value="ECO:0007669"/>
    <property type="project" value="TreeGrafter"/>
</dbReference>
<keyword evidence="5 6" id="KW-0472">Membrane</keyword>
<dbReference type="EMBL" id="JAEUBG010000541">
    <property type="protein sequence ID" value="KAH3688052.1"/>
    <property type="molecule type" value="Genomic_DNA"/>
</dbReference>
<dbReference type="Pfam" id="PF10247">
    <property type="entry name" value="Romo1"/>
    <property type="match status" value="1"/>
</dbReference>
<name>A0A9P8QBM0_WICPI</name>
<evidence type="ECO:0000256" key="4">
    <source>
        <dbReference type="ARBA" id="ARBA00022989"/>
    </source>
</evidence>
<feature type="transmembrane region" description="Helical" evidence="6">
    <location>
        <begin position="47"/>
        <end position="68"/>
    </location>
</feature>
<evidence type="ECO:0000313" key="7">
    <source>
        <dbReference type="EMBL" id="KAH3688052.1"/>
    </source>
</evidence>
<evidence type="ECO:0000313" key="8">
    <source>
        <dbReference type="Proteomes" id="UP000774326"/>
    </source>
</evidence>
<gene>
    <name evidence="7" type="ORF">WICPIJ_000977</name>
</gene>
<dbReference type="InterPro" id="IPR018450">
    <property type="entry name" value="Romo1/Mgr2"/>
</dbReference>
<evidence type="ECO:0000256" key="2">
    <source>
        <dbReference type="ARBA" id="ARBA00007839"/>
    </source>
</evidence>